<dbReference type="Proteomes" id="UP000717364">
    <property type="component" value="Unassembled WGS sequence"/>
</dbReference>
<dbReference type="PANTHER" id="PTHR38686">
    <property type="entry name" value="APOLIPOPROTEIN N-ACYLTRANSFERASE"/>
    <property type="match status" value="1"/>
</dbReference>
<dbReference type="HAMAP" id="MF_01148">
    <property type="entry name" value="Lnt"/>
    <property type="match status" value="1"/>
</dbReference>
<dbReference type="PANTHER" id="PTHR38686:SF1">
    <property type="entry name" value="APOLIPOPROTEIN N-ACYLTRANSFERASE"/>
    <property type="match status" value="1"/>
</dbReference>
<name>A0A947DE63_9CYAN</name>
<keyword evidence="5 8" id="KW-1133">Transmembrane helix</keyword>
<dbReference type="NCBIfam" id="TIGR00546">
    <property type="entry name" value="lnt"/>
    <property type="match status" value="1"/>
</dbReference>
<keyword evidence="4 8" id="KW-0812">Transmembrane</keyword>
<comment type="pathway">
    <text evidence="8">Protein modification; lipoprotein biosynthesis (N-acyl transfer).</text>
</comment>
<feature type="transmembrane region" description="Helical" evidence="8">
    <location>
        <begin position="62"/>
        <end position="81"/>
    </location>
</feature>
<keyword evidence="7 8" id="KW-0012">Acyltransferase</keyword>
<comment type="caution">
    <text evidence="10">The sequence shown here is derived from an EMBL/GenBank/DDBJ whole genome shotgun (WGS) entry which is preliminary data.</text>
</comment>
<evidence type="ECO:0000256" key="3">
    <source>
        <dbReference type="ARBA" id="ARBA00022679"/>
    </source>
</evidence>
<evidence type="ECO:0000256" key="5">
    <source>
        <dbReference type="ARBA" id="ARBA00022989"/>
    </source>
</evidence>
<keyword evidence="3 8" id="KW-0808">Transferase</keyword>
<dbReference type="InterPro" id="IPR036526">
    <property type="entry name" value="C-N_Hydrolase_sf"/>
</dbReference>
<dbReference type="PROSITE" id="PS50263">
    <property type="entry name" value="CN_HYDROLASE"/>
    <property type="match status" value="1"/>
</dbReference>
<gene>
    <name evidence="8 10" type="primary">lnt</name>
    <name evidence="10" type="ORF">IXB50_08320</name>
</gene>
<comment type="function">
    <text evidence="8">Catalyzes the phospholipid dependent N-acylation of the N-terminal cysteine of apolipoprotein, the last step in lipoprotein maturation.</text>
</comment>
<feature type="transmembrane region" description="Helical" evidence="8">
    <location>
        <begin position="93"/>
        <end position="125"/>
    </location>
</feature>
<evidence type="ECO:0000256" key="4">
    <source>
        <dbReference type="ARBA" id="ARBA00022692"/>
    </source>
</evidence>
<evidence type="ECO:0000256" key="8">
    <source>
        <dbReference type="HAMAP-Rule" id="MF_01148"/>
    </source>
</evidence>
<evidence type="ECO:0000256" key="6">
    <source>
        <dbReference type="ARBA" id="ARBA00023136"/>
    </source>
</evidence>
<keyword evidence="6 8" id="KW-0472">Membrane</keyword>
<dbReference type="SUPFAM" id="SSF56317">
    <property type="entry name" value="Carbon-nitrogen hydrolase"/>
    <property type="match status" value="1"/>
</dbReference>
<feature type="transmembrane region" description="Helical" evidence="8">
    <location>
        <begin position="20"/>
        <end position="50"/>
    </location>
</feature>
<accession>A0A947DE63</accession>
<evidence type="ECO:0000256" key="7">
    <source>
        <dbReference type="ARBA" id="ARBA00023315"/>
    </source>
</evidence>
<dbReference type="CDD" id="cd07571">
    <property type="entry name" value="ALP_N-acyl_transferase"/>
    <property type="match status" value="1"/>
</dbReference>
<comment type="subcellular location">
    <subcellularLocation>
        <location evidence="1 8">Cell membrane</location>
        <topology evidence="1 8">Multi-pass membrane protein</topology>
    </subcellularLocation>
</comment>
<proteinExistence type="inferred from homology"/>
<dbReference type="EMBL" id="JADOES010000012">
    <property type="protein sequence ID" value="MBT9315427.1"/>
    <property type="molecule type" value="Genomic_DNA"/>
</dbReference>
<feature type="transmembrane region" description="Helical" evidence="8">
    <location>
        <begin position="178"/>
        <end position="197"/>
    </location>
</feature>
<feature type="domain" description="CN hydrolase" evidence="9">
    <location>
        <begin position="240"/>
        <end position="482"/>
    </location>
</feature>
<dbReference type="GO" id="GO:0042158">
    <property type="term" value="P:lipoprotein biosynthetic process"/>
    <property type="evidence" value="ECO:0007669"/>
    <property type="project" value="UniProtKB-UniRule"/>
</dbReference>
<protein>
    <recommendedName>
        <fullName evidence="8">Apolipoprotein N-acyltransferase</fullName>
        <shortName evidence="8">ALP N-acyltransferase</shortName>
        <ecNumber evidence="8">2.3.1.269</ecNumber>
    </recommendedName>
</protein>
<feature type="transmembrane region" description="Helical" evidence="8">
    <location>
        <begin position="487"/>
        <end position="504"/>
    </location>
</feature>
<reference evidence="10" key="1">
    <citation type="submission" date="2020-11" db="EMBL/GenBank/DDBJ databases">
        <authorList>
            <person name="Konstantinou D."/>
            <person name="Gkelis S."/>
            <person name="Popin R."/>
            <person name="Fewer D."/>
            <person name="Sivonen K."/>
        </authorList>
    </citation>
    <scope>NUCLEOTIDE SEQUENCE</scope>
    <source>
        <strain evidence="10">TAU-MAC 1115</strain>
    </source>
</reference>
<dbReference type="InterPro" id="IPR003010">
    <property type="entry name" value="C-N_Hydrolase"/>
</dbReference>
<dbReference type="InterPro" id="IPR004563">
    <property type="entry name" value="Apolipo_AcylTrfase"/>
</dbReference>
<comment type="similarity">
    <text evidence="8">Belongs to the CN hydrolase family. Apolipoprotein N-acyltransferase subfamily.</text>
</comment>
<dbReference type="GO" id="GO:0005886">
    <property type="term" value="C:plasma membrane"/>
    <property type="evidence" value="ECO:0007669"/>
    <property type="project" value="UniProtKB-SubCell"/>
</dbReference>
<keyword evidence="2 8" id="KW-1003">Cell membrane</keyword>
<keyword evidence="11" id="KW-1185">Reference proteome</keyword>
<dbReference type="GO" id="GO:0016410">
    <property type="term" value="F:N-acyltransferase activity"/>
    <property type="evidence" value="ECO:0007669"/>
    <property type="project" value="UniProtKB-UniRule"/>
</dbReference>
<evidence type="ECO:0000313" key="11">
    <source>
        <dbReference type="Proteomes" id="UP000717364"/>
    </source>
</evidence>
<feature type="transmembrane region" description="Helical" evidence="8">
    <location>
        <begin position="204"/>
        <end position="223"/>
    </location>
</feature>
<dbReference type="AlphaFoldDB" id="A0A947DE63"/>
<evidence type="ECO:0000259" key="9">
    <source>
        <dbReference type="PROSITE" id="PS50263"/>
    </source>
</evidence>
<feature type="transmembrane region" description="Helical" evidence="8">
    <location>
        <begin position="137"/>
        <end position="158"/>
    </location>
</feature>
<comment type="catalytic activity">
    <reaction evidence="8">
        <text>N-terminal S-1,2-diacyl-sn-glyceryl-L-cysteinyl-[lipoprotein] + a glycerophospholipid = N-acyl-S-1,2-diacyl-sn-glyceryl-L-cysteinyl-[lipoprotein] + a 2-acyl-sn-glycero-3-phospholipid + H(+)</text>
        <dbReference type="Rhea" id="RHEA:48228"/>
        <dbReference type="Rhea" id="RHEA-COMP:14681"/>
        <dbReference type="Rhea" id="RHEA-COMP:14684"/>
        <dbReference type="ChEBI" id="CHEBI:15378"/>
        <dbReference type="ChEBI" id="CHEBI:136912"/>
        <dbReference type="ChEBI" id="CHEBI:140656"/>
        <dbReference type="ChEBI" id="CHEBI:140657"/>
        <dbReference type="ChEBI" id="CHEBI:140660"/>
        <dbReference type="EC" id="2.3.1.269"/>
    </reaction>
</comment>
<evidence type="ECO:0000256" key="2">
    <source>
        <dbReference type="ARBA" id="ARBA00022475"/>
    </source>
</evidence>
<dbReference type="Gene3D" id="3.60.110.10">
    <property type="entry name" value="Carbon-nitrogen hydrolase"/>
    <property type="match status" value="1"/>
</dbReference>
<dbReference type="Pfam" id="PF20154">
    <property type="entry name" value="LNT_N"/>
    <property type="match status" value="1"/>
</dbReference>
<dbReference type="InterPro" id="IPR045378">
    <property type="entry name" value="LNT_N"/>
</dbReference>
<dbReference type="Pfam" id="PF00795">
    <property type="entry name" value="CN_hydrolase"/>
    <property type="match status" value="1"/>
</dbReference>
<organism evidence="10 11">
    <name type="scientific">Leptothoe spongobia TAU-MAC 1115</name>
    <dbReference type="NCBI Taxonomy" id="1967444"/>
    <lineage>
        <taxon>Bacteria</taxon>
        <taxon>Bacillati</taxon>
        <taxon>Cyanobacteriota</taxon>
        <taxon>Cyanophyceae</taxon>
        <taxon>Nodosilineales</taxon>
        <taxon>Cymatolegaceae</taxon>
        <taxon>Leptothoe</taxon>
        <taxon>Leptothoe spongobia</taxon>
    </lineage>
</organism>
<reference evidence="10" key="2">
    <citation type="journal article" date="2021" name="Mar. Drugs">
        <title>Genome Reduction and Secondary Metabolism of the Marine Sponge-Associated Cyanobacterium Leptothoe.</title>
        <authorList>
            <person name="Konstantinou D."/>
            <person name="Popin R.V."/>
            <person name="Fewer D.P."/>
            <person name="Sivonen K."/>
            <person name="Gkelis S."/>
        </authorList>
    </citation>
    <scope>NUCLEOTIDE SEQUENCE</scope>
    <source>
        <strain evidence="10">TAU-MAC 1115</strain>
    </source>
</reference>
<sequence>MTVSHLTKPSSSRFRTDQQLRYLGLLIAGILMGLWPVWPLAWISLVPLWWIINREAGLRQSALSALVWGMGYHGTTLMWVLHLHPLMWLGIPWLGSIAIATFGYLFITLWSAGIAVTWAMAMAALQRVASLGNIGRIFVGTALWCGIEALWSLGPLYGTSLAITQSPGNLVIVHLARLSGPLTITAAIVAVNGLLACARHSRRWLVAAVGVFAIAHLVGWGLYQQPLQDSSTKSFNIGIVQGNIPSREKLTGEGIFRAYEVYLKSYRQLAIQGADAVLTPEGAIPQVSKYQTFQKAVNETGVPLWLGTFTIAPGKKYHIHQSLVSLTPNATANSQYNKTKLVPLGEYIPLQSVFGDVIDRLSPIATTMVPGKSHQQFDTPFGRAAVGICYDSAYGWIFRQQVAQGGEFMLTASNNDPYPRRMMAQHHGHDVIQAISTDRWAARSTNTGLSAVVSPHGQAHWISAPKTYDTHLETIYRRDTKTLYVRWGNWLVPLLLLISAGWVWRYQLVK</sequence>
<dbReference type="EC" id="2.3.1.269" evidence="8"/>
<evidence type="ECO:0000256" key="1">
    <source>
        <dbReference type="ARBA" id="ARBA00004651"/>
    </source>
</evidence>
<evidence type="ECO:0000313" key="10">
    <source>
        <dbReference type="EMBL" id="MBT9315427.1"/>
    </source>
</evidence>